<protein>
    <submittedName>
        <fullName evidence="3">Uncharacterized protein</fullName>
    </submittedName>
</protein>
<feature type="region of interest" description="Disordered" evidence="1">
    <location>
        <begin position="392"/>
        <end position="516"/>
    </location>
</feature>
<evidence type="ECO:0000256" key="1">
    <source>
        <dbReference type="SAM" id="MobiDB-lite"/>
    </source>
</evidence>
<feature type="compositionally biased region" description="Low complexity" evidence="1">
    <location>
        <begin position="406"/>
        <end position="440"/>
    </location>
</feature>
<proteinExistence type="predicted"/>
<dbReference type="Proteomes" id="UP000305948">
    <property type="component" value="Unassembled WGS sequence"/>
</dbReference>
<feature type="transmembrane region" description="Helical" evidence="2">
    <location>
        <begin position="6"/>
        <end position="27"/>
    </location>
</feature>
<name>A0A5C3N115_9AGAM</name>
<feature type="region of interest" description="Disordered" evidence="1">
    <location>
        <begin position="268"/>
        <end position="300"/>
    </location>
</feature>
<evidence type="ECO:0000256" key="2">
    <source>
        <dbReference type="SAM" id="Phobius"/>
    </source>
</evidence>
<dbReference type="EMBL" id="ML213511">
    <property type="protein sequence ID" value="TFK51439.1"/>
    <property type="molecule type" value="Genomic_DNA"/>
</dbReference>
<feature type="compositionally biased region" description="Basic and acidic residues" evidence="1">
    <location>
        <begin position="487"/>
        <end position="505"/>
    </location>
</feature>
<keyword evidence="2" id="KW-0812">Transmembrane</keyword>
<dbReference type="OrthoDB" id="3308357at2759"/>
<organism evidence="3 4">
    <name type="scientific">Heliocybe sulcata</name>
    <dbReference type="NCBI Taxonomy" id="5364"/>
    <lineage>
        <taxon>Eukaryota</taxon>
        <taxon>Fungi</taxon>
        <taxon>Dikarya</taxon>
        <taxon>Basidiomycota</taxon>
        <taxon>Agaricomycotina</taxon>
        <taxon>Agaricomycetes</taxon>
        <taxon>Gloeophyllales</taxon>
        <taxon>Gloeophyllaceae</taxon>
        <taxon>Heliocybe</taxon>
    </lineage>
</organism>
<keyword evidence="2" id="KW-0472">Membrane</keyword>
<accession>A0A5C3N115</accession>
<reference evidence="3 4" key="1">
    <citation type="journal article" date="2019" name="Nat. Ecol. Evol.">
        <title>Megaphylogeny resolves global patterns of mushroom evolution.</title>
        <authorList>
            <person name="Varga T."/>
            <person name="Krizsan K."/>
            <person name="Foldi C."/>
            <person name="Dima B."/>
            <person name="Sanchez-Garcia M."/>
            <person name="Sanchez-Ramirez S."/>
            <person name="Szollosi G.J."/>
            <person name="Szarkandi J.G."/>
            <person name="Papp V."/>
            <person name="Albert L."/>
            <person name="Andreopoulos W."/>
            <person name="Angelini C."/>
            <person name="Antonin V."/>
            <person name="Barry K.W."/>
            <person name="Bougher N.L."/>
            <person name="Buchanan P."/>
            <person name="Buyck B."/>
            <person name="Bense V."/>
            <person name="Catcheside P."/>
            <person name="Chovatia M."/>
            <person name="Cooper J."/>
            <person name="Damon W."/>
            <person name="Desjardin D."/>
            <person name="Finy P."/>
            <person name="Geml J."/>
            <person name="Haridas S."/>
            <person name="Hughes K."/>
            <person name="Justo A."/>
            <person name="Karasinski D."/>
            <person name="Kautmanova I."/>
            <person name="Kiss B."/>
            <person name="Kocsube S."/>
            <person name="Kotiranta H."/>
            <person name="LaButti K.M."/>
            <person name="Lechner B.E."/>
            <person name="Liimatainen K."/>
            <person name="Lipzen A."/>
            <person name="Lukacs Z."/>
            <person name="Mihaltcheva S."/>
            <person name="Morgado L.N."/>
            <person name="Niskanen T."/>
            <person name="Noordeloos M.E."/>
            <person name="Ohm R.A."/>
            <person name="Ortiz-Santana B."/>
            <person name="Ovrebo C."/>
            <person name="Racz N."/>
            <person name="Riley R."/>
            <person name="Savchenko A."/>
            <person name="Shiryaev A."/>
            <person name="Soop K."/>
            <person name="Spirin V."/>
            <person name="Szebenyi C."/>
            <person name="Tomsovsky M."/>
            <person name="Tulloss R.E."/>
            <person name="Uehling J."/>
            <person name="Grigoriev I.V."/>
            <person name="Vagvolgyi C."/>
            <person name="Papp T."/>
            <person name="Martin F.M."/>
            <person name="Miettinen O."/>
            <person name="Hibbett D.S."/>
            <person name="Nagy L.G."/>
        </authorList>
    </citation>
    <scope>NUCLEOTIDE SEQUENCE [LARGE SCALE GENOMIC DNA]</scope>
    <source>
        <strain evidence="3 4">OMC1185</strain>
    </source>
</reference>
<gene>
    <name evidence="3" type="ORF">OE88DRAFT_1659473</name>
</gene>
<dbReference type="AlphaFoldDB" id="A0A5C3N115"/>
<keyword evidence="2" id="KW-1133">Transmembrane helix</keyword>
<evidence type="ECO:0000313" key="4">
    <source>
        <dbReference type="Proteomes" id="UP000305948"/>
    </source>
</evidence>
<keyword evidence="4" id="KW-1185">Reference proteome</keyword>
<evidence type="ECO:0000313" key="3">
    <source>
        <dbReference type="EMBL" id="TFK51439.1"/>
    </source>
</evidence>
<sequence length="572" mass="60844">MVFDMFLALIVAAAIVCIALVGLGYFFRSSVVLSRISVFVVSIATRVSAMRGSVSDASIATWWNRDSIHSELPSTSAISILNRQSTEGGALLERIKQTALDILPTTPDLLLTSPSGNTLPLPTVTPPNPEVITVDESRIQQPTLLNVYWLPLLLNCIHHHVSNSDNGTYDTVEPGSPVTPDIERQEGDISSYDSIAASIGASFMSSDSSTSVFTPAGSDLPTLVSQWTDPTSPATARATIANSDYQASLRTSRRWSYPLSQPEATRRAAILDPEYQASLKTSRRASLPTPHRRPDYQHGRSFSMPVDIYAPTVDWTKRKTADETKNELLVALGLVAPTTPSTDQSLSTLTPSATSPAAFAGSVSIDTPPMVLEAPTDAPSVEDVPVLVEESSVPILPSPTLDDDTSVSTSTSSGFDNSSTSVASSSSATSCSSSSDIVEPLPAPSPLPEPAVQKSKPAPAEKGKKRTVPSNAKVWSPSASWSVRPKTPIEPDTRKPAVPTKDAKASKPVKVVKKQVKTTVTKPTKTEDVKAVKRVDASKPPATSKAPVVERKQVGVAARRNSTAKATAGTWR</sequence>
<feature type="region of interest" description="Disordered" evidence="1">
    <location>
        <begin position="533"/>
        <end position="572"/>
    </location>
</feature>